<evidence type="ECO:0000256" key="23">
    <source>
        <dbReference type="PROSITE-ProRule" id="PRU00134"/>
    </source>
</evidence>
<keyword evidence="15" id="KW-0472">Membrane</keyword>
<feature type="domain" description="Phorbol-ester/DAG-type" evidence="25">
    <location>
        <begin position="506"/>
        <end position="556"/>
    </location>
</feature>
<dbReference type="GO" id="GO:0044458">
    <property type="term" value="P:motile cilium assembly"/>
    <property type="evidence" value="ECO:0007669"/>
    <property type="project" value="TreeGrafter"/>
</dbReference>
<feature type="domain" description="SARAH" evidence="28">
    <location>
        <begin position="745"/>
        <end position="792"/>
    </location>
</feature>
<reference evidence="30" key="2">
    <citation type="journal article" date="2013" name="Nat. Commun.">
        <title>Genome of the Chinese tree shrew.</title>
        <authorList>
            <person name="Fan Y."/>
            <person name="Huang Z.Y."/>
            <person name="Cao C.C."/>
            <person name="Chen C.S."/>
            <person name="Chen Y.X."/>
            <person name="Fan D.D."/>
            <person name="He J."/>
            <person name="Hou H.L."/>
            <person name="Hu L."/>
            <person name="Hu X.T."/>
            <person name="Jiang X.T."/>
            <person name="Lai R."/>
            <person name="Lang Y.S."/>
            <person name="Liang B."/>
            <person name="Liao S.G."/>
            <person name="Mu D."/>
            <person name="Ma Y.Y."/>
            <person name="Niu Y.Y."/>
            <person name="Sun X.Q."/>
            <person name="Xia J.Q."/>
            <person name="Xiao J."/>
            <person name="Xiong Z.Q."/>
            <person name="Xu L."/>
            <person name="Yang L."/>
            <person name="Zhang Y."/>
            <person name="Zhao W."/>
            <person name="Zhao X.D."/>
            <person name="Zheng Y.T."/>
            <person name="Zhou J.M."/>
            <person name="Zhu Y.B."/>
            <person name="Zhang G.J."/>
            <person name="Wang J."/>
            <person name="Yao Y.G."/>
        </authorList>
    </citation>
    <scope>NUCLEOTIDE SEQUENCE [LARGE SCALE GENOMIC DNA]</scope>
</reference>
<dbReference type="GO" id="GO:0008270">
    <property type="term" value="F:zinc ion binding"/>
    <property type="evidence" value="ECO:0007669"/>
    <property type="project" value="UniProtKB-KW"/>
</dbReference>
<dbReference type="PROSITE" id="PS50865">
    <property type="entry name" value="ZF_MYND_2"/>
    <property type="match status" value="1"/>
</dbReference>
<keyword evidence="8" id="KW-0963">Cytoplasm</keyword>
<dbReference type="FunFam" id="1.20.5.110:FF:000027">
    <property type="entry name" value="ras association domain-containing protein 1 isoform X1"/>
    <property type="match status" value="1"/>
</dbReference>
<dbReference type="Gene3D" id="6.10.140.2220">
    <property type="match status" value="1"/>
</dbReference>
<dbReference type="Pfam" id="PF16517">
    <property type="entry name" value="Nore1-SARAH"/>
    <property type="match status" value="1"/>
</dbReference>
<feature type="domain" description="Ras-associating" evidence="26">
    <location>
        <begin position="649"/>
        <end position="743"/>
    </location>
</feature>
<dbReference type="Pfam" id="PF00130">
    <property type="entry name" value="C1_1"/>
    <property type="match status" value="1"/>
</dbReference>
<reference evidence="30" key="1">
    <citation type="submission" date="2012-07" db="EMBL/GenBank/DDBJ databases">
        <title>Genome of the Chinese tree shrew, a rising model animal genetically related to primates.</title>
        <authorList>
            <person name="Zhang G."/>
            <person name="Fan Y."/>
            <person name="Yao Y."/>
            <person name="Huang Z."/>
        </authorList>
    </citation>
    <scope>NUCLEOTIDE SEQUENCE [LARGE SCALE GENOMIC DNA]</scope>
</reference>
<evidence type="ECO:0000256" key="24">
    <source>
        <dbReference type="SAM" id="MobiDB-lite"/>
    </source>
</evidence>
<protein>
    <recommendedName>
        <fullName evidence="22">Ras association domain-containing protein 1</fullName>
    </recommendedName>
    <alternativeName>
        <fullName evidence="6">Zinc finger MYND domain-containing protein 10</fullName>
    </alternativeName>
</protein>
<dbReference type="Gene3D" id="3.30.60.20">
    <property type="match status" value="1"/>
</dbReference>
<accession>L8Y2C2</accession>
<keyword evidence="12 23" id="KW-0863">Zinc-finger</keyword>
<dbReference type="PANTHER" id="PTHR13244">
    <property type="entry name" value="ZINC FINGER MYND DOMAIN CONTAINING PROTEIN 10"/>
    <property type="match status" value="1"/>
</dbReference>
<keyword evidence="7" id="KW-1003">Cell membrane</keyword>
<evidence type="ECO:0000256" key="2">
    <source>
        <dbReference type="ARBA" id="ARBA00004221"/>
    </source>
</evidence>
<feature type="region of interest" description="Disordered" evidence="24">
    <location>
        <begin position="469"/>
        <end position="497"/>
    </location>
</feature>
<evidence type="ECO:0000256" key="5">
    <source>
        <dbReference type="ARBA" id="ARBA00005373"/>
    </source>
</evidence>
<dbReference type="PANTHER" id="PTHR13244:SF7">
    <property type="entry name" value="ZINC FINGER MYND DOMAIN-CONTAINING PROTEIN 10"/>
    <property type="match status" value="1"/>
</dbReference>
<dbReference type="Pfam" id="PF01753">
    <property type="entry name" value="zf-MYND"/>
    <property type="match status" value="1"/>
</dbReference>
<evidence type="ECO:0000256" key="22">
    <source>
        <dbReference type="ARBA" id="ARBA00073481"/>
    </source>
</evidence>
<dbReference type="GO" id="GO:0034451">
    <property type="term" value="C:centriolar satellite"/>
    <property type="evidence" value="ECO:0007669"/>
    <property type="project" value="UniProtKB-SubCell"/>
</dbReference>
<dbReference type="SMART" id="SM00109">
    <property type="entry name" value="C1"/>
    <property type="match status" value="1"/>
</dbReference>
<evidence type="ECO:0000256" key="15">
    <source>
        <dbReference type="ARBA" id="ARBA00023136"/>
    </source>
</evidence>
<dbReference type="Proteomes" id="UP000011518">
    <property type="component" value="Unassembled WGS sequence"/>
</dbReference>
<name>L8Y2C2_TUPCH</name>
<evidence type="ECO:0000259" key="26">
    <source>
        <dbReference type="PROSITE" id="PS50200"/>
    </source>
</evidence>
<dbReference type="SUPFAM" id="SSF57889">
    <property type="entry name" value="Cysteine-rich domain"/>
    <property type="match status" value="1"/>
</dbReference>
<sequence>MGDLELLLPGEAEVLVQGLHSFPIREMGSEGWSQQHEHLEKLNMQAILDASVSQGEPIQELLVTHRKVPALVEELIAVEMWKQKVFPVLCRLEDFKPQNTFPIYMVVHHEASIINLLETVFFHKEVCESAEDAVLDLVDYCHRKLTLLVARSGRGGPPEEAGSQDCTPMQLASQELQKQAELMEFEIALKALSVLRYITDCMDSLSLSTLSRMLSTHNLPCLLVELLEHSPWTRREGGKLQQFEGGRWQTVATSEQQKLSKLDGQVWIALYNLLLSPEAQARYHLTNFVKGQLLKLRAFLTDILLDQLPNLADLQRFLAQLALAETQSPKKDLVLEQIPEIWERLERENRGKWQAIAKHQLRHVFSPSEQDLRLQAQRWAETYRLDVLEAVAPERPRCAHCGVEASKRCSRCQKEWYCCRECQVKHWQKHGKACVVAAQGDRANFHCKNLPSPHVSIAKLSRALSRRPASVLGAEPKSEPAPRPNALRITPGTARNPAGQLVPGRGHRFQPAGPATHTWCDLCGDFIWGVVRKGLQCAHCKFTCHYRCRALVCLDCCGPRDLGWEPALERDTNVDEPVERETPDLSQAEIEQKIKDYNGQINSNLFMSLNKDGSYTGFIKVQLKLVRPVSVPASKKPPTLQDARRGPGRGPAVKRRTSFYLPKDAVKHLHVLSRTRAREVIEALLRKFLVVDDPRKFALFERAERHGQVYLRKLSDDEQPLRLRLLAGPSEKALSFVLKENDSGEVNWDAFSMPELHNFLRILQREEEEHLRQILQKYSYCRQKIQEALHACPLG</sequence>
<evidence type="ECO:0000259" key="27">
    <source>
        <dbReference type="PROSITE" id="PS50865"/>
    </source>
</evidence>
<keyword evidence="11" id="KW-0479">Metal-binding</keyword>
<dbReference type="GO" id="GO:0036159">
    <property type="term" value="P:inner dynein arm assembly"/>
    <property type="evidence" value="ECO:0007669"/>
    <property type="project" value="TreeGrafter"/>
</dbReference>
<dbReference type="Pfam" id="PF00788">
    <property type="entry name" value="RA"/>
    <property type="match status" value="1"/>
</dbReference>
<dbReference type="InterPro" id="IPR029071">
    <property type="entry name" value="Ubiquitin-like_domsf"/>
</dbReference>
<evidence type="ECO:0000256" key="11">
    <source>
        <dbReference type="ARBA" id="ARBA00022723"/>
    </source>
</evidence>
<dbReference type="InParanoid" id="L8Y2C2"/>
<dbReference type="InterPro" id="IPR033600">
    <property type="entry name" value="RASSF1_RA"/>
</dbReference>
<dbReference type="InterPro" id="IPR002893">
    <property type="entry name" value="Znf_MYND"/>
</dbReference>
<evidence type="ECO:0000256" key="19">
    <source>
        <dbReference type="ARBA" id="ARBA00024190"/>
    </source>
</evidence>
<dbReference type="FunCoup" id="L8Y2C2">
    <property type="interactions" value="25"/>
</dbReference>
<evidence type="ECO:0000259" key="28">
    <source>
        <dbReference type="PROSITE" id="PS50951"/>
    </source>
</evidence>
<dbReference type="GO" id="GO:0120293">
    <property type="term" value="C:dynein axonemal particle"/>
    <property type="evidence" value="ECO:0007669"/>
    <property type="project" value="UniProtKB-SubCell"/>
</dbReference>
<dbReference type="SUPFAM" id="SSF144232">
    <property type="entry name" value="HIT/MYND zinc finger-like"/>
    <property type="match status" value="1"/>
</dbReference>
<keyword evidence="9" id="KW-0597">Phosphoprotein</keyword>
<dbReference type="STRING" id="246437.L8Y2C2"/>
<dbReference type="SMART" id="SM00314">
    <property type="entry name" value="RA"/>
    <property type="match status" value="1"/>
</dbReference>
<evidence type="ECO:0000256" key="8">
    <source>
        <dbReference type="ARBA" id="ARBA00022490"/>
    </source>
</evidence>
<evidence type="ECO:0000256" key="10">
    <source>
        <dbReference type="ARBA" id="ARBA00022701"/>
    </source>
</evidence>
<dbReference type="InterPro" id="IPR046349">
    <property type="entry name" value="C1-like_sf"/>
</dbReference>
<dbReference type="FunFam" id="6.10.140.2220:FF:000009">
    <property type="entry name" value="Zinc finger MYND domain-containing protein 10"/>
    <property type="match status" value="1"/>
</dbReference>
<dbReference type="GO" id="GO:0007165">
    <property type="term" value="P:signal transduction"/>
    <property type="evidence" value="ECO:0007669"/>
    <property type="project" value="InterPro"/>
</dbReference>
<evidence type="ECO:0000256" key="21">
    <source>
        <dbReference type="ARBA" id="ARBA00063619"/>
    </source>
</evidence>
<keyword evidence="18" id="KW-0131">Cell cycle</keyword>
<evidence type="ECO:0000256" key="6">
    <source>
        <dbReference type="ARBA" id="ARBA00016317"/>
    </source>
</evidence>
<keyword evidence="14" id="KW-0007">Acetylation</keyword>
<dbReference type="GO" id="GO:0000922">
    <property type="term" value="C:spindle pole"/>
    <property type="evidence" value="ECO:0007669"/>
    <property type="project" value="UniProtKB-SubCell"/>
</dbReference>
<dbReference type="PROSITE" id="PS50951">
    <property type="entry name" value="SARAH"/>
    <property type="match status" value="1"/>
</dbReference>
<evidence type="ECO:0000256" key="20">
    <source>
        <dbReference type="ARBA" id="ARBA00045527"/>
    </source>
</evidence>
<dbReference type="Gene3D" id="1.20.5.110">
    <property type="match status" value="1"/>
</dbReference>
<dbReference type="eggNOG" id="ENOG502QS3F">
    <property type="taxonomic scope" value="Eukaryota"/>
</dbReference>
<comment type="similarity">
    <text evidence="5">Belongs to the ZMYND10 family.</text>
</comment>
<dbReference type="FunFam" id="3.10.20.90:FF:000048">
    <property type="entry name" value="Ras association domain family member 1"/>
    <property type="match status" value="1"/>
</dbReference>
<dbReference type="InterPro" id="IPR002219">
    <property type="entry name" value="PKC_DAG/PE"/>
</dbReference>
<evidence type="ECO:0000256" key="1">
    <source>
        <dbReference type="ARBA" id="ARBA00004123"/>
    </source>
</evidence>
<evidence type="ECO:0000256" key="13">
    <source>
        <dbReference type="ARBA" id="ARBA00022833"/>
    </source>
</evidence>
<keyword evidence="17" id="KW-0539">Nucleus</keyword>
<evidence type="ECO:0000256" key="9">
    <source>
        <dbReference type="ARBA" id="ARBA00022553"/>
    </source>
</evidence>
<evidence type="ECO:0000256" key="17">
    <source>
        <dbReference type="ARBA" id="ARBA00023242"/>
    </source>
</evidence>
<evidence type="ECO:0000313" key="30">
    <source>
        <dbReference type="Proteomes" id="UP000011518"/>
    </source>
</evidence>
<dbReference type="GO" id="GO:0016324">
    <property type="term" value="C:apical plasma membrane"/>
    <property type="evidence" value="ECO:0007669"/>
    <property type="project" value="UniProtKB-SubCell"/>
</dbReference>
<dbReference type="PROSITE" id="PS50081">
    <property type="entry name" value="ZF_DAG_PE_2"/>
    <property type="match status" value="1"/>
</dbReference>
<comment type="function">
    <text evidence="20">Plays a role in axonemal structure organization and motility. Involved in axonemal pre-assembly of inner and outer dynein arms (IDA and ODA, respectively) for proper axoneme building for cilia motility. May act by indirectly regulating transcription of dynein proteins.</text>
</comment>
<dbReference type="CDD" id="cd20885">
    <property type="entry name" value="C1_RASSF1"/>
    <property type="match status" value="1"/>
</dbReference>
<evidence type="ECO:0000256" key="7">
    <source>
        <dbReference type="ARBA" id="ARBA00022475"/>
    </source>
</evidence>
<dbReference type="PROSITE" id="PS00479">
    <property type="entry name" value="ZF_DAG_PE_1"/>
    <property type="match status" value="1"/>
</dbReference>
<evidence type="ECO:0000259" key="25">
    <source>
        <dbReference type="PROSITE" id="PS50081"/>
    </source>
</evidence>
<dbReference type="GO" id="GO:0005634">
    <property type="term" value="C:nucleus"/>
    <property type="evidence" value="ECO:0007669"/>
    <property type="project" value="UniProtKB-SubCell"/>
</dbReference>
<dbReference type="InterPro" id="IPR000159">
    <property type="entry name" value="RA_dom"/>
</dbReference>
<dbReference type="CDD" id="cd17218">
    <property type="entry name" value="RA_RASSF1"/>
    <property type="match status" value="1"/>
</dbReference>
<dbReference type="CDD" id="cd21890">
    <property type="entry name" value="SARAH_RASSF1"/>
    <property type="match status" value="1"/>
</dbReference>
<dbReference type="AlphaFoldDB" id="L8Y2C2"/>
<evidence type="ECO:0000256" key="18">
    <source>
        <dbReference type="ARBA" id="ARBA00023306"/>
    </source>
</evidence>
<dbReference type="InterPro" id="IPR052298">
    <property type="entry name" value="ZMYND10"/>
</dbReference>
<evidence type="ECO:0000256" key="14">
    <source>
        <dbReference type="ARBA" id="ARBA00022990"/>
    </source>
</evidence>
<dbReference type="SUPFAM" id="SSF54236">
    <property type="entry name" value="Ubiquitin-like"/>
    <property type="match status" value="1"/>
</dbReference>
<evidence type="ECO:0000256" key="16">
    <source>
        <dbReference type="ARBA" id="ARBA00023212"/>
    </source>
</evidence>
<dbReference type="FunFam" id="3.30.60.20:FF:000087">
    <property type="entry name" value="Ras association domain family member 1"/>
    <property type="match status" value="1"/>
</dbReference>
<comment type="subunit">
    <text evidence="21">Interacts (via C-terminus) with DNAAF11 (via CS domain); this interaction stabilizes DNAAF11 at the protein level. Interacts (via C-terminus) with DNAL1; this interaction stabilizes DNAL1 at the protein level. Interacts with DNAAF4, HSPA8, IQUB, RUVBL2 and DYNTL5.</text>
</comment>
<dbReference type="InterPro" id="IPR011524">
    <property type="entry name" value="SARAH_dom"/>
</dbReference>
<feature type="region of interest" description="Disordered" evidence="24">
    <location>
        <begin position="633"/>
        <end position="654"/>
    </location>
</feature>
<keyword evidence="13" id="KW-0862">Zinc</keyword>
<evidence type="ECO:0000256" key="12">
    <source>
        <dbReference type="ARBA" id="ARBA00022771"/>
    </source>
</evidence>
<dbReference type="EMBL" id="KB367803">
    <property type="protein sequence ID" value="ELV10412.1"/>
    <property type="molecule type" value="Genomic_DNA"/>
</dbReference>
<comment type="subcellular location">
    <subcellularLocation>
        <location evidence="2">Apical cell membrane</location>
    </subcellularLocation>
    <subcellularLocation>
        <location evidence="3">Cytoplasm</location>
        <location evidence="3">Cytoskeleton</location>
        <location evidence="3">Microtubule organizing center</location>
        <location evidence="3">Centrosome</location>
        <location evidence="3">Centriolar satellite</location>
    </subcellularLocation>
    <subcellularLocation>
        <location evidence="4">Cytoplasm</location>
        <location evidence="4">Cytoskeleton</location>
        <location evidence="4">Spindle pole</location>
    </subcellularLocation>
    <subcellularLocation>
        <location evidence="19">Dynein axonemal particle</location>
    </subcellularLocation>
    <subcellularLocation>
        <location evidence="1">Nucleus</location>
    </subcellularLocation>
</comment>
<feature type="domain" description="MYND-type" evidence="27">
    <location>
        <begin position="398"/>
        <end position="434"/>
    </location>
</feature>
<keyword evidence="30" id="KW-1185">Reference proteome</keyword>
<evidence type="ECO:0000256" key="4">
    <source>
        <dbReference type="ARBA" id="ARBA00004647"/>
    </source>
</evidence>
<dbReference type="PROSITE" id="PS01360">
    <property type="entry name" value="ZF_MYND_1"/>
    <property type="match status" value="1"/>
</dbReference>
<gene>
    <name evidence="29" type="ORF">TREES_T100010325</name>
</gene>
<dbReference type="Gene3D" id="3.10.20.90">
    <property type="entry name" value="Phosphatidylinositol 3-kinase Catalytic Subunit, Chain A, domain 1"/>
    <property type="match status" value="1"/>
</dbReference>
<keyword evidence="10" id="KW-0493">Microtubule</keyword>
<dbReference type="PROSITE" id="PS50200">
    <property type="entry name" value="RA"/>
    <property type="match status" value="1"/>
</dbReference>
<proteinExistence type="inferred from homology"/>
<evidence type="ECO:0000313" key="29">
    <source>
        <dbReference type="EMBL" id="ELV10412.1"/>
    </source>
</evidence>
<organism evidence="29 30">
    <name type="scientific">Tupaia chinensis</name>
    <name type="common">Chinese tree shrew</name>
    <name type="synonym">Tupaia belangeri chinensis</name>
    <dbReference type="NCBI Taxonomy" id="246437"/>
    <lineage>
        <taxon>Eukaryota</taxon>
        <taxon>Metazoa</taxon>
        <taxon>Chordata</taxon>
        <taxon>Craniata</taxon>
        <taxon>Vertebrata</taxon>
        <taxon>Euteleostomi</taxon>
        <taxon>Mammalia</taxon>
        <taxon>Eutheria</taxon>
        <taxon>Euarchontoglires</taxon>
        <taxon>Scandentia</taxon>
        <taxon>Tupaiidae</taxon>
        <taxon>Tupaia</taxon>
    </lineage>
</organism>
<keyword evidence="16" id="KW-0206">Cytoskeleton</keyword>
<evidence type="ECO:0000256" key="3">
    <source>
        <dbReference type="ARBA" id="ARBA00004607"/>
    </source>
</evidence>
<dbReference type="GO" id="GO:0005874">
    <property type="term" value="C:microtubule"/>
    <property type="evidence" value="ECO:0007669"/>
    <property type="project" value="UniProtKB-KW"/>
</dbReference>
<dbReference type="GO" id="GO:0036158">
    <property type="term" value="P:outer dynein arm assembly"/>
    <property type="evidence" value="ECO:0007669"/>
    <property type="project" value="TreeGrafter"/>
</dbReference>